<gene>
    <name evidence="11" type="primary">LOC100285386</name>
    <name evidence="10" type="ORF">ZEAMMB73_Zm00001d023732</name>
</gene>
<proteinExistence type="evidence at transcript level"/>
<comment type="similarity">
    <text evidence="1">Belongs to the cyclin family. Cyclin AB subfamily.</text>
</comment>
<dbReference type="SUPFAM" id="SSF47954">
    <property type="entry name" value="Cyclin-like"/>
    <property type="match status" value="2"/>
</dbReference>
<evidence type="ECO:0000259" key="7">
    <source>
        <dbReference type="SMART" id="SM00385"/>
    </source>
</evidence>
<dbReference type="GO" id="GO:0000082">
    <property type="term" value="P:G1/S transition of mitotic cell cycle"/>
    <property type="evidence" value="ECO:0000318"/>
    <property type="project" value="GO_Central"/>
</dbReference>
<dbReference type="SMART" id="SM00385">
    <property type="entry name" value="CYCLIN"/>
    <property type="match status" value="2"/>
</dbReference>
<dbReference type="IntAct" id="B6U4E0">
    <property type="interactions" value="5"/>
</dbReference>
<dbReference type="Pfam" id="PF02984">
    <property type="entry name" value="Cyclin_C"/>
    <property type="match status" value="1"/>
</dbReference>
<evidence type="ECO:0000313" key="11">
    <source>
        <dbReference type="EnsemblPlants" id="Zm00001eb409420_P004"/>
    </source>
</evidence>
<dbReference type="EnsemblPlants" id="Zm00001eb409420_T004">
    <property type="protein sequence ID" value="Zm00001eb409420_P004"/>
    <property type="gene ID" value="Zm00001eb409420"/>
</dbReference>
<dbReference type="CDD" id="cd20506">
    <property type="entry name" value="CYCLIN_AtCycA-like_rpt2"/>
    <property type="match status" value="1"/>
</dbReference>
<dbReference type="GeneID" id="100285386"/>
<dbReference type="Proteomes" id="UP000007305">
    <property type="component" value="Chromosome 10"/>
</dbReference>
<dbReference type="Pfam" id="PF00134">
    <property type="entry name" value="Cyclin_N"/>
    <property type="match status" value="1"/>
</dbReference>
<evidence type="ECO:0000259" key="8">
    <source>
        <dbReference type="SMART" id="SM01332"/>
    </source>
</evidence>
<dbReference type="Gene3D" id="1.10.472.10">
    <property type="entry name" value="Cyclin-like"/>
    <property type="match status" value="2"/>
</dbReference>
<feature type="domain" description="Cyclin-like" evidence="7">
    <location>
        <begin position="358"/>
        <end position="446"/>
    </location>
</feature>
<dbReference type="ExpressionAtlas" id="B6U4E0">
    <property type="expression patterns" value="baseline and differential"/>
</dbReference>
<dbReference type="InterPro" id="IPR039361">
    <property type="entry name" value="Cyclin"/>
</dbReference>
<evidence type="ECO:0000256" key="3">
    <source>
        <dbReference type="ARBA" id="ARBA00023127"/>
    </source>
</evidence>
<dbReference type="PIRSF" id="PIRSF001771">
    <property type="entry name" value="Cyclin_A_B_D_E"/>
    <property type="match status" value="1"/>
</dbReference>
<evidence type="ECO:0000313" key="12">
    <source>
        <dbReference type="Proteomes" id="UP000007305"/>
    </source>
</evidence>
<dbReference type="InterPro" id="IPR046965">
    <property type="entry name" value="Cyclin_A/B-like"/>
</dbReference>
<dbReference type="EMBL" id="CM000786">
    <property type="protein sequence ID" value="AQK39915.1"/>
    <property type="molecule type" value="Genomic_DNA"/>
</dbReference>
<reference evidence="12" key="2">
    <citation type="journal article" date="2009" name="Science">
        <title>The B73 maize genome: complexity, diversity, and dynamics.</title>
        <authorList>
            <person name="Schnable P.S."/>
            <person name="Ware D."/>
            <person name="Fulton R.S."/>
            <person name="Stein J.C."/>
            <person name="Wei F."/>
            <person name="Pasternak S."/>
            <person name="Liang C."/>
            <person name="Zhang J."/>
            <person name="Fulton L."/>
            <person name="Graves T.A."/>
            <person name="Minx P."/>
            <person name="Reily A.D."/>
            <person name="Courtney L."/>
            <person name="Kruchowski S.S."/>
            <person name="Tomlinson C."/>
            <person name="Strong C."/>
            <person name="Delehaunty K."/>
            <person name="Fronick C."/>
            <person name="Courtney B."/>
            <person name="Rock S.M."/>
            <person name="Belter E."/>
            <person name="Du F."/>
            <person name="Kim K."/>
            <person name="Abbott R.M."/>
            <person name="Cotton M."/>
            <person name="Levy A."/>
            <person name="Marchetto P."/>
            <person name="Ochoa K."/>
            <person name="Jackson S.M."/>
            <person name="Gillam B."/>
            <person name="Chen W."/>
            <person name="Yan L."/>
            <person name="Higginbotham J."/>
            <person name="Cardenas M."/>
            <person name="Waligorski J."/>
            <person name="Applebaum E."/>
            <person name="Phelps L."/>
            <person name="Falcone J."/>
            <person name="Kanchi K."/>
            <person name="Thane T."/>
            <person name="Scimone A."/>
            <person name="Thane N."/>
            <person name="Henke J."/>
            <person name="Wang T."/>
            <person name="Ruppert J."/>
            <person name="Shah N."/>
            <person name="Rotter K."/>
            <person name="Hodges J."/>
            <person name="Ingenthron E."/>
            <person name="Cordes M."/>
            <person name="Kohlberg S."/>
            <person name="Sgro J."/>
            <person name="Delgado B."/>
            <person name="Mead K."/>
            <person name="Chinwalla A."/>
            <person name="Leonard S."/>
            <person name="Crouse K."/>
            <person name="Collura K."/>
            <person name="Kudrna D."/>
            <person name="Currie J."/>
            <person name="He R."/>
            <person name="Angelova A."/>
            <person name="Rajasekar S."/>
            <person name="Mueller T."/>
            <person name="Lomeli R."/>
            <person name="Scara G."/>
            <person name="Ko A."/>
            <person name="Delaney K."/>
            <person name="Wissotski M."/>
            <person name="Lopez G."/>
            <person name="Campos D."/>
            <person name="Braidotti M."/>
            <person name="Ashley E."/>
            <person name="Golser W."/>
            <person name="Kim H."/>
            <person name="Lee S."/>
            <person name="Lin J."/>
            <person name="Dujmic Z."/>
            <person name="Kim W."/>
            <person name="Talag J."/>
            <person name="Zuccolo A."/>
            <person name="Fan C."/>
            <person name="Sebastian A."/>
            <person name="Kramer M."/>
            <person name="Spiegel L."/>
            <person name="Nascimento L."/>
            <person name="Zutavern T."/>
            <person name="Miller B."/>
            <person name="Ambroise C."/>
            <person name="Muller S."/>
            <person name="Spooner W."/>
            <person name="Narechania A."/>
            <person name="Ren L."/>
            <person name="Wei S."/>
            <person name="Kumari S."/>
            <person name="Faga B."/>
            <person name="Levy M.J."/>
            <person name="McMahan L."/>
            <person name="Van Buren P."/>
            <person name="Vaughn M.W."/>
            <person name="Ying K."/>
            <person name="Yeh C.-T."/>
            <person name="Emrich S.J."/>
            <person name="Jia Y."/>
            <person name="Kalyanaraman A."/>
            <person name="Hsia A.-P."/>
            <person name="Barbazuk W.B."/>
            <person name="Baucom R.S."/>
            <person name="Brutnell T.P."/>
            <person name="Carpita N.C."/>
            <person name="Chaparro C."/>
            <person name="Chia J.-M."/>
            <person name="Deragon J.-M."/>
            <person name="Estill J.C."/>
            <person name="Fu Y."/>
            <person name="Jeddeloh J.A."/>
            <person name="Han Y."/>
            <person name="Lee H."/>
            <person name="Li P."/>
            <person name="Lisch D.R."/>
            <person name="Liu S."/>
            <person name="Liu Z."/>
            <person name="Nagel D.H."/>
            <person name="McCann M.C."/>
            <person name="SanMiguel P."/>
            <person name="Myers A.M."/>
            <person name="Nettleton D."/>
            <person name="Nguyen J."/>
            <person name="Penning B.W."/>
            <person name="Ponnala L."/>
            <person name="Schneider K.L."/>
            <person name="Schwartz D.C."/>
            <person name="Sharma A."/>
            <person name="Soderlund C."/>
            <person name="Springer N.M."/>
            <person name="Sun Q."/>
            <person name="Wang H."/>
            <person name="Waterman M."/>
            <person name="Westerman R."/>
            <person name="Wolfgruber T.K."/>
            <person name="Yang L."/>
            <person name="Yu Y."/>
            <person name="Zhang L."/>
            <person name="Zhou S."/>
            <person name="Zhu Q."/>
            <person name="Bennetzen J.L."/>
            <person name="Dawe R.K."/>
            <person name="Jiang J."/>
            <person name="Jiang N."/>
            <person name="Presting G.G."/>
            <person name="Wessler S.R."/>
            <person name="Aluru S."/>
            <person name="Martienssen R.A."/>
            <person name="Clifton S.W."/>
            <person name="McCombie W.R."/>
            <person name="Wing R.A."/>
            <person name="Wilson R.K."/>
        </authorList>
    </citation>
    <scope>NUCLEOTIDE SEQUENCE [LARGE SCALE GENOMIC DNA]</scope>
    <source>
        <strain evidence="12">cv. B73</strain>
    </source>
</reference>
<dbReference type="HOGENOM" id="CLU_020695_13_3_1"/>
<dbReference type="KEGG" id="zma:100285386"/>
<dbReference type="PaxDb" id="4577-GRMZM5G879536_P01"/>
<dbReference type="InterPro" id="IPR013763">
    <property type="entry name" value="Cyclin-like_dom"/>
</dbReference>
<dbReference type="GO" id="GO:0000307">
    <property type="term" value="C:cyclin-dependent protein kinase holoenzyme complex"/>
    <property type="evidence" value="ECO:0000318"/>
    <property type="project" value="GO_Central"/>
</dbReference>
<dbReference type="SMART" id="SM01332">
    <property type="entry name" value="Cyclin_C"/>
    <property type="match status" value="1"/>
</dbReference>
<dbReference type="GO" id="GO:0016538">
    <property type="term" value="F:cyclin-dependent protein serine/threonine kinase regulator activity"/>
    <property type="evidence" value="ECO:0000318"/>
    <property type="project" value="GO_Central"/>
</dbReference>
<dbReference type="InterPro" id="IPR006671">
    <property type="entry name" value="Cyclin_N"/>
</dbReference>
<dbReference type="FunFam" id="1.10.472.10:FF:000013">
    <property type="entry name" value="Cyclin A1"/>
    <property type="match status" value="1"/>
</dbReference>
<keyword evidence="12" id="KW-1185">Reference proteome</keyword>
<dbReference type="STRING" id="4577.B6U4E0"/>
<dbReference type="AlphaFoldDB" id="B6U4E0"/>
<organism evidence="9">
    <name type="scientific">Zea mays</name>
    <name type="common">Maize</name>
    <dbReference type="NCBI Taxonomy" id="4577"/>
    <lineage>
        <taxon>Eukaryota</taxon>
        <taxon>Viridiplantae</taxon>
        <taxon>Streptophyta</taxon>
        <taxon>Embryophyta</taxon>
        <taxon>Tracheophyta</taxon>
        <taxon>Spermatophyta</taxon>
        <taxon>Magnoliopsida</taxon>
        <taxon>Liliopsida</taxon>
        <taxon>Poales</taxon>
        <taxon>Poaceae</taxon>
        <taxon>PACMAD clade</taxon>
        <taxon>Panicoideae</taxon>
        <taxon>Andropogonodae</taxon>
        <taxon>Andropogoneae</taxon>
        <taxon>Tripsacinae</taxon>
        <taxon>Zea</taxon>
    </lineage>
</organism>
<evidence type="ECO:0000256" key="4">
    <source>
        <dbReference type="ARBA" id="ARBA00023306"/>
    </source>
</evidence>
<dbReference type="GO" id="GO:0005634">
    <property type="term" value="C:nucleus"/>
    <property type="evidence" value="ECO:0000318"/>
    <property type="project" value="GO_Central"/>
</dbReference>
<accession>B6U4E0</accession>
<reference evidence="9" key="1">
    <citation type="journal article" date="2009" name="Plant Mol. Biol.">
        <title>Insights into corn genes derived from large-scale cDNA sequencing.</title>
        <authorList>
            <person name="Alexandrov N.N."/>
            <person name="Brover V.V."/>
            <person name="Freidin S."/>
            <person name="Troukhan M.E."/>
            <person name="Tatarinova T.V."/>
            <person name="Zhang H."/>
            <person name="Swaller T.J."/>
            <person name="Lu Y.P."/>
            <person name="Bouck J."/>
            <person name="Flavell R.B."/>
            <person name="Feldmann K.A."/>
        </authorList>
    </citation>
    <scope>NUCLEOTIDE SEQUENCE</scope>
</reference>
<dbReference type="InterPro" id="IPR004367">
    <property type="entry name" value="Cyclin_C-dom"/>
</dbReference>
<keyword evidence="3 5" id="KW-0195">Cyclin</keyword>
<evidence type="ECO:0000313" key="10">
    <source>
        <dbReference type="EMBL" id="AQK39915.1"/>
    </source>
</evidence>
<dbReference type="EMBL" id="EU972105">
    <property type="protein sequence ID" value="ACG44223.1"/>
    <property type="molecule type" value="mRNA"/>
</dbReference>
<feature type="domain" description="Cyclin C-terminal" evidence="8">
    <location>
        <begin position="354"/>
        <end position="477"/>
    </location>
</feature>
<dbReference type="SMR" id="B6U4E0"/>
<dbReference type="RefSeq" id="NP_001151751.1">
    <property type="nucleotide sequence ID" value="NM_001158279.2"/>
</dbReference>
<dbReference type="OMA" id="NKDSACD"/>
<dbReference type="OrthoDB" id="5590282at2759"/>
<dbReference type="eggNOG" id="KOG0654">
    <property type="taxonomic scope" value="Eukaryota"/>
</dbReference>
<keyword evidence="2" id="KW-0132">Cell division</keyword>
<evidence type="ECO:0000313" key="9">
    <source>
        <dbReference type="EMBL" id="ACG44223.1"/>
    </source>
</evidence>
<evidence type="ECO:0000256" key="2">
    <source>
        <dbReference type="ARBA" id="ARBA00022618"/>
    </source>
</evidence>
<dbReference type="InterPro" id="IPR036915">
    <property type="entry name" value="Cyclin-like_sf"/>
</dbReference>
<name>B6U4E0_MAIZE</name>
<protein>
    <submittedName>
        <fullName evidence="10">Cyclin superfamily protein, putative</fullName>
    </submittedName>
    <submittedName>
        <fullName evidence="9">Cyclin-A2</fullName>
    </submittedName>
</protein>
<keyword evidence="4" id="KW-0131">Cell cycle</keyword>
<reference evidence="10" key="3">
    <citation type="submission" date="2015-12" db="EMBL/GenBank/DDBJ databases">
        <title>Update maize B73 reference genome by single molecule sequencing technologies.</title>
        <authorList>
            <consortium name="Maize Genome Sequencing Project"/>
            <person name="Ware D."/>
        </authorList>
    </citation>
    <scope>NUCLEOTIDE SEQUENCE</scope>
    <source>
        <tissue evidence="10">Seedling</tissue>
    </source>
</reference>
<feature type="domain" description="Cyclin-like" evidence="7">
    <location>
        <begin position="261"/>
        <end position="345"/>
    </location>
</feature>
<sequence>MAARKKKPLLIACQATSARITRSQAAANSTRSGLAPSVPVPLKTEHNHAAKKKMKREASDENASADAGASAPLPKRRTVLKNVTNISCAKISKRCTAVTGLKLGPSQKAGQSINKQCTNKISMLLPLAVGGSSLVDDSNNAEETQMVDLLAQKEKQIVLLKEAQPLQNTEQNKGGACDEASVEERNAMNVHETAALKAGVSNGLNIVDIDKNNGDPQMCVTYVAEIYRNLMASELIRRPRSNYMETLQQDITASMRGVLIDWLVEVSDEYKLVADTLYLTVYLIDQFLSQNCIQTHKLQLLGITSMLIASKYEEYSAPSAEEFCNITAGTYAKAEVLEMEQQVLNDLGFHLSVPTTNTFLRRFLRAAQASRTAHLTTLNYLASYLAELTLISYDFMKFLPSEVAASSIFLAKWTLDQSDHPWNPTLEHYTSYKSFDIRTCVRALQELQHNTSNCPLNAIREKYGQQKFECVANLRSPELLRSLFS</sequence>
<reference evidence="11" key="5">
    <citation type="submission" date="2021-05" db="UniProtKB">
        <authorList>
            <consortium name="EnsemblPlants"/>
        </authorList>
    </citation>
    <scope>IDENTIFICATION</scope>
    <source>
        <strain evidence="11">cv. B73</strain>
    </source>
</reference>
<dbReference type="Gramene" id="Zm00001eb409420_T004">
    <property type="protein sequence ID" value="Zm00001eb409420_P004"/>
    <property type="gene ID" value="Zm00001eb409420"/>
</dbReference>
<dbReference type="GO" id="GO:0051301">
    <property type="term" value="P:cell division"/>
    <property type="evidence" value="ECO:0007669"/>
    <property type="project" value="UniProtKB-KW"/>
</dbReference>
<evidence type="ECO:0000256" key="6">
    <source>
        <dbReference type="SAM" id="MobiDB-lite"/>
    </source>
</evidence>
<feature type="compositionally biased region" description="Polar residues" evidence="6">
    <location>
        <begin position="22"/>
        <end position="32"/>
    </location>
</feature>
<dbReference type="PANTHER" id="PTHR10177">
    <property type="entry name" value="CYCLINS"/>
    <property type="match status" value="1"/>
</dbReference>
<reference evidence="11" key="4">
    <citation type="submission" date="2019-07" db="EMBL/GenBank/DDBJ databases">
        <authorList>
            <person name="Seetharam A."/>
            <person name="Woodhouse M."/>
            <person name="Cannon E."/>
        </authorList>
    </citation>
    <scope>NUCLEOTIDE SEQUENCE [LARGE SCALE GENOMIC DNA]</scope>
    <source>
        <strain evidence="11">cv. B73</strain>
    </source>
</reference>
<evidence type="ECO:0000256" key="5">
    <source>
        <dbReference type="RuleBase" id="RU000383"/>
    </source>
</evidence>
<evidence type="ECO:0000256" key="1">
    <source>
        <dbReference type="ARBA" id="ARBA00006955"/>
    </source>
</evidence>
<feature type="region of interest" description="Disordered" evidence="6">
    <location>
        <begin position="22"/>
        <end position="73"/>
    </location>
</feature>
<dbReference type="GO" id="GO:0005737">
    <property type="term" value="C:cytoplasm"/>
    <property type="evidence" value="ECO:0000318"/>
    <property type="project" value="GO_Central"/>
</dbReference>